<proteinExistence type="predicted"/>
<dbReference type="GeneID" id="126885719"/>
<evidence type="ECO:0000313" key="2">
    <source>
        <dbReference type="Proteomes" id="UP001652700"/>
    </source>
</evidence>
<name>A0ABM5KE14_DIAVI</name>
<dbReference type="Proteomes" id="UP001652700">
    <property type="component" value="Unplaced"/>
</dbReference>
<dbReference type="RefSeq" id="XP_050508441.1">
    <property type="nucleotide sequence ID" value="XM_050652484.1"/>
</dbReference>
<evidence type="ECO:0000313" key="1">
    <source>
        <dbReference type="EnsemblMetazoa" id="XP_050508441.1"/>
    </source>
</evidence>
<organism evidence="1 2">
    <name type="scientific">Diabrotica virgifera virgifera</name>
    <name type="common">western corn rootworm</name>
    <dbReference type="NCBI Taxonomy" id="50390"/>
    <lineage>
        <taxon>Eukaryota</taxon>
        <taxon>Metazoa</taxon>
        <taxon>Ecdysozoa</taxon>
        <taxon>Arthropoda</taxon>
        <taxon>Hexapoda</taxon>
        <taxon>Insecta</taxon>
        <taxon>Pterygota</taxon>
        <taxon>Neoptera</taxon>
        <taxon>Endopterygota</taxon>
        <taxon>Coleoptera</taxon>
        <taxon>Polyphaga</taxon>
        <taxon>Cucujiformia</taxon>
        <taxon>Chrysomeloidea</taxon>
        <taxon>Chrysomelidae</taxon>
        <taxon>Galerucinae</taxon>
        <taxon>Diabroticina</taxon>
        <taxon>Diabroticites</taxon>
        <taxon>Diabrotica</taxon>
    </lineage>
</organism>
<protein>
    <submittedName>
        <fullName evidence="1">Uncharacterized protein</fullName>
    </submittedName>
</protein>
<dbReference type="EnsemblMetazoa" id="XM_050652484.1">
    <property type="protein sequence ID" value="XP_050508441.1"/>
    <property type="gene ID" value="LOC126885719"/>
</dbReference>
<keyword evidence="2" id="KW-1185">Reference proteome</keyword>
<reference evidence="1" key="1">
    <citation type="submission" date="2025-05" db="UniProtKB">
        <authorList>
            <consortium name="EnsemblMetazoa"/>
        </authorList>
    </citation>
    <scope>IDENTIFICATION</scope>
</reference>
<sequence>MTEIDEANEVQSNSWSSVNLLTPVNPQVGGTFEDSNEFNEMLNKNLIPNKSLICCGACEFECSNGCVSISCNMFVHTDCCAQINENNKNDLRCLICCRKKSIIENRFQAKDGLLQQAKKMKLNSNKLLPTAKIGDTVRLPVPDLDRGRADARNTLGVVTTVEDNNMYYKIGTEKGTLPQLFTRNQFSVCLAPLIATEKVSVVEKSLREIAATSSLCGGQGYKRCSCKTKCGSKKCYCKAANILCNSKCHGSLSCLNK</sequence>
<accession>A0ABM5KE14</accession>